<reference evidence="2 3" key="1">
    <citation type="submission" date="2021-08" db="EMBL/GenBank/DDBJ databases">
        <title>Collinsella faecalis sp. nov. isolated from swine faeces.</title>
        <authorList>
            <person name="Oh B.S."/>
            <person name="Lee J.H."/>
        </authorList>
    </citation>
    <scope>NUCLEOTIDE SEQUENCE [LARGE SCALE GENOMIC DNA]</scope>
    <source>
        <strain evidence="2 3">AGMB00827</strain>
    </source>
</reference>
<proteinExistence type="predicted"/>
<dbReference type="Pfam" id="PF13175">
    <property type="entry name" value="AAA_15"/>
    <property type="match status" value="1"/>
</dbReference>
<dbReference type="Gene3D" id="3.40.50.300">
    <property type="entry name" value="P-loop containing nucleotide triphosphate hydrolases"/>
    <property type="match status" value="1"/>
</dbReference>
<dbReference type="PANTHER" id="PTHR43581:SF4">
    <property type="entry name" value="ATP_GTP PHOSPHATASE"/>
    <property type="match status" value="1"/>
</dbReference>
<dbReference type="CDD" id="cd00267">
    <property type="entry name" value="ABC_ATPase"/>
    <property type="match status" value="1"/>
</dbReference>
<keyword evidence="2" id="KW-0547">Nucleotide-binding</keyword>
<keyword evidence="3" id="KW-1185">Reference proteome</keyword>
<feature type="domain" description="Endonuclease GajA/Old nuclease/RecF-like AAA" evidence="1">
    <location>
        <begin position="31"/>
        <end position="144"/>
    </location>
</feature>
<dbReference type="EMBL" id="JAIMFO010000005">
    <property type="protein sequence ID" value="MBY4797381.1"/>
    <property type="molecule type" value="Genomic_DNA"/>
</dbReference>
<evidence type="ECO:0000313" key="3">
    <source>
        <dbReference type="Proteomes" id="UP000700908"/>
    </source>
</evidence>
<dbReference type="InterPro" id="IPR041685">
    <property type="entry name" value="AAA_GajA/Old/RecF-like"/>
</dbReference>
<protein>
    <submittedName>
        <fullName evidence="2">ATP-binding protein</fullName>
    </submittedName>
</protein>
<dbReference type="PANTHER" id="PTHR43581">
    <property type="entry name" value="ATP/GTP PHOSPHATASE"/>
    <property type="match status" value="1"/>
</dbReference>
<dbReference type="Proteomes" id="UP000700908">
    <property type="component" value="Unassembled WGS sequence"/>
</dbReference>
<dbReference type="GO" id="GO:0005524">
    <property type="term" value="F:ATP binding"/>
    <property type="evidence" value="ECO:0007669"/>
    <property type="project" value="UniProtKB-KW"/>
</dbReference>
<evidence type="ECO:0000259" key="1">
    <source>
        <dbReference type="Pfam" id="PF13175"/>
    </source>
</evidence>
<sequence>MTRTLWIMPFGKSKRCLKVSRNASFAEHFAATVQDSVQGFIHKLEVDFSAYDPNNYANALRILAKEGNDVRAFEEFGTGEQQVLLMAFAKAFMQTFGSDSIVLVLEEPEAHLHPLAQRWLKEYIYDLCDSGIQVVISTHSADFVDPGTWREQCEYGKTVRALPMLSNCLPKTWLTSA</sequence>
<accession>A0ABS7MJ34</accession>
<dbReference type="SUPFAM" id="SSF52540">
    <property type="entry name" value="P-loop containing nucleoside triphosphate hydrolases"/>
    <property type="match status" value="1"/>
</dbReference>
<comment type="caution">
    <text evidence="2">The sequence shown here is derived from an EMBL/GenBank/DDBJ whole genome shotgun (WGS) entry which is preliminary data.</text>
</comment>
<organism evidence="2 3">
    <name type="scientific">Collinsella ureilytica</name>
    <dbReference type="NCBI Taxonomy" id="2869515"/>
    <lineage>
        <taxon>Bacteria</taxon>
        <taxon>Bacillati</taxon>
        <taxon>Actinomycetota</taxon>
        <taxon>Coriobacteriia</taxon>
        <taxon>Coriobacteriales</taxon>
        <taxon>Coriobacteriaceae</taxon>
        <taxon>Collinsella</taxon>
    </lineage>
</organism>
<evidence type="ECO:0000313" key="2">
    <source>
        <dbReference type="EMBL" id="MBY4797381.1"/>
    </source>
</evidence>
<dbReference type="InterPro" id="IPR051396">
    <property type="entry name" value="Bact_Antivir_Def_Nuclease"/>
</dbReference>
<gene>
    <name evidence="2" type="ORF">K6V98_03245</name>
</gene>
<keyword evidence="2" id="KW-0067">ATP-binding</keyword>
<name>A0ABS7MJ34_9ACTN</name>
<dbReference type="InterPro" id="IPR027417">
    <property type="entry name" value="P-loop_NTPase"/>
</dbReference>